<dbReference type="InterPro" id="IPR036388">
    <property type="entry name" value="WH-like_DNA-bd_sf"/>
</dbReference>
<feature type="domain" description="HTH luxR-type" evidence="1">
    <location>
        <begin position="1"/>
        <end position="65"/>
    </location>
</feature>
<dbReference type="EMBL" id="ABCS01000127">
    <property type="protein sequence ID" value="EDM74508.1"/>
    <property type="molecule type" value="Genomic_DNA"/>
</dbReference>
<dbReference type="PRINTS" id="PR00038">
    <property type="entry name" value="HTHLUXR"/>
</dbReference>
<dbReference type="GO" id="GO:0003677">
    <property type="term" value="F:DNA binding"/>
    <property type="evidence" value="ECO:0007669"/>
    <property type="project" value="InterPro"/>
</dbReference>
<accession>A6GI01</accession>
<keyword evidence="3" id="KW-1185">Reference proteome</keyword>
<evidence type="ECO:0000259" key="1">
    <source>
        <dbReference type="PROSITE" id="PS50043"/>
    </source>
</evidence>
<dbReference type="GO" id="GO:0006355">
    <property type="term" value="P:regulation of DNA-templated transcription"/>
    <property type="evidence" value="ECO:0007669"/>
    <property type="project" value="InterPro"/>
</dbReference>
<dbReference type="Proteomes" id="UP000005801">
    <property type="component" value="Unassembled WGS sequence"/>
</dbReference>
<evidence type="ECO:0000313" key="3">
    <source>
        <dbReference type="Proteomes" id="UP000005801"/>
    </source>
</evidence>
<dbReference type="STRING" id="391625.PPSIR1_06456"/>
<comment type="caution">
    <text evidence="2">The sequence shown here is derived from an EMBL/GenBank/DDBJ whole genome shotgun (WGS) entry which is preliminary data.</text>
</comment>
<dbReference type="Pfam" id="PF00196">
    <property type="entry name" value="GerE"/>
    <property type="match status" value="1"/>
</dbReference>
<reference evidence="2 3" key="1">
    <citation type="submission" date="2007-06" db="EMBL/GenBank/DDBJ databases">
        <authorList>
            <person name="Shimkets L."/>
            <person name="Ferriera S."/>
            <person name="Johnson J."/>
            <person name="Kravitz S."/>
            <person name="Beeson K."/>
            <person name="Sutton G."/>
            <person name="Rogers Y.-H."/>
            <person name="Friedman R."/>
            <person name="Frazier M."/>
            <person name="Venter J.C."/>
        </authorList>
    </citation>
    <scope>NUCLEOTIDE SEQUENCE [LARGE SCALE GENOMIC DNA]</scope>
    <source>
        <strain evidence="2 3">SIR-1</strain>
    </source>
</reference>
<dbReference type="InterPro" id="IPR000792">
    <property type="entry name" value="Tscrpt_reg_LuxR_C"/>
</dbReference>
<name>A6GI01_9BACT</name>
<dbReference type="Gene3D" id="1.10.10.10">
    <property type="entry name" value="Winged helix-like DNA-binding domain superfamily/Winged helix DNA-binding domain"/>
    <property type="match status" value="1"/>
</dbReference>
<proteinExistence type="predicted"/>
<dbReference type="InterPro" id="IPR016032">
    <property type="entry name" value="Sig_transdc_resp-reg_C-effctor"/>
</dbReference>
<dbReference type="PROSITE" id="PS00622">
    <property type="entry name" value="HTH_LUXR_1"/>
    <property type="match status" value="1"/>
</dbReference>
<evidence type="ECO:0000313" key="2">
    <source>
        <dbReference type="EMBL" id="EDM74508.1"/>
    </source>
</evidence>
<protein>
    <recommendedName>
        <fullName evidence="1">HTH luxR-type domain-containing protein</fullName>
    </recommendedName>
</protein>
<dbReference type="AlphaFoldDB" id="A6GI01"/>
<organism evidence="2 3">
    <name type="scientific">Plesiocystis pacifica SIR-1</name>
    <dbReference type="NCBI Taxonomy" id="391625"/>
    <lineage>
        <taxon>Bacteria</taxon>
        <taxon>Pseudomonadati</taxon>
        <taxon>Myxococcota</taxon>
        <taxon>Polyangia</taxon>
        <taxon>Nannocystales</taxon>
        <taxon>Nannocystaceae</taxon>
        <taxon>Plesiocystis</taxon>
    </lineage>
</organism>
<gene>
    <name evidence="2" type="ORF">PPSIR1_06456</name>
</gene>
<dbReference type="PROSITE" id="PS50043">
    <property type="entry name" value="HTH_LUXR_2"/>
    <property type="match status" value="1"/>
</dbReference>
<sequence>MCRSGHLTRAEARICEHLMLGRRYIDVACITSVSEETVRWHAKRILRKLEAESTREFILVIGRSLDDEL</sequence>
<dbReference type="SMART" id="SM00421">
    <property type="entry name" value="HTH_LUXR"/>
    <property type="match status" value="1"/>
</dbReference>
<dbReference type="SUPFAM" id="SSF46894">
    <property type="entry name" value="C-terminal effector domain of the bipartite response regulators"/>
    <property type="match status" value="1"/>
</dbReference>